<dbReference type="GO" id="GO:0097367">
    <property type="term" value="F:carbohydrate derivative binding"/>
    <property type="evidence" value="ECO:0007669"/>
    <property type="project" value="InterPro"/>
</dbReference>
<feature type="initiator methionine" description="Removed" evidence="10">
    <location>
        <position position="1"/>
    </location>
</feature>
<comment type="function">
    <text evidence="10">Catalyzes the first step in hexosamine metabolism, converting fructose-6P into glucosamine-6P using glutamine as a nitrogen source.</text>
</comment>
<dbReference type="PANTHER" id="PTHR10937">
    <property type="entry name" value="GLUCOSAMINE--FRUCTOSE-6-PHOSPHATE AMINOTRANSFERASE, ISOMERIZING"/>
    <property type="match status" value="1"/>
</dbReference>
<dbReference type="GO" id="GO:0006047">
    <property type="term" value="P:UDP-N-acetylglucosamine metabolic process"/>
    <property type="evidence" value="ECO:0007669"/>
    <property type="project" value="TreeGrafter"/>
</dbReference>
<evidence type="ECO:0000256" key="1">
    <source>
        <dbReference type="ARBA" id="ARBA00001031"/>
    </source>
</evidence>
<dbReference type="OrthoDB" id="106547at2"/>
<evidence type="ECO:0000313" key="12">
    <source>
        <dbReference type="Proteomes" id="UP000287394"/>
    </source>
</evidence>
<dbReference type="RefSeq" id="WP_119320409.1">
    <property type="nucleotide sequence ID" value="NZ_AP025739.1"/>
</dbReference>
<dbReference type="NCBIfam" id="TIGR01135">
    <property type="entry name" value="glmS"/>
    <property type="match status" value="1"/>
</dbReference>
<dbReference type="Pfam" id="PF01380">
    <property type="entry name" value="SIS"/>
    <property type="match status" value="2"/>
</dbReference>
<dbReference type="InterPro" id="IPR035466">
    <property type="entry name" value="GlmS/AgaS_SIS"/>
</dbReference>
<evidence type="ECO:0000256" key="7">
    <source>
        <dbReference type="ARBA" id="ARBA00022679"/>
    </source>
</evidence>
<dbReference type="Gene3D" id="3.60.20.10">
    <property type="entry name" value="Glutamine Phosphoribosylpyrophosphate, subunit 1, domain 1"/>
    <property type="match status" value="1"/>
</dbReference>
<keyword evidence="9" id="KW-0315">Glutamine amidotransferase</keyword>
<dbReference type="InterPro" id="IPR035490">
    <property type="entry name" value="GlmS/FrlB_SIS"/>
</dbReference>
<dbReference type="FunCoup" id="A0A402CSN2">
    <property type="interactions" value="339"/>
</dbReference>
<dbReference type="InterPro" id="IPR005855">
    <property type="entry name" value="GFAT"/>
</dbReference>
<dbReference type="FunFam" id="3.40.50.10490:FF:000002">
    <property type="entry name" value="Glutamine--fructose-6-phosphate aminotransferase [isomerizing]"/>
    <property type="match status" value="1"/>
</dbReference>
<dbReference type="CDD" id="cd00714">
    <property type="entry name" value="GFAT"/>
    <property type="match status" value="1"/>
</dbReference>
<dbReference type="FunFam" id="3.40.50.10490:FF:000001">
    <property type="entry name" value="Glutamine--fructose-6-phosphate aminotransferase [isomerizing]"/>
    <property type="match status" value="1"/>
</dbReference>
<comment type="subunit">
    <text evidence="10">Homodimer.</text>
</comment>
<comment type="catalytic activity">
    <reaction evidence="1 10">
        <text>D-fructose 6-phosphate + L-glutamine = D-glucosamine 6-phosphate + L-glutamate</text>
        <dbReference type="Rhea" id="RHEA:13237"/>
        <dbReference type="ChEBI" id="CHEBI:29985"/>
        <dbReference type="ChEBI" id="CHEBI:58359"/>
        <dbReference type="ChEBI" id="CHEBI:58725"/>
        <dbReference type="ChEBI" id="CHEBI:61527"/>
        <dbReference type="EC" id="2.6.1.16"/>
    </reaction>
</comment>
<dbReference type="CDD" id="cd05009">
    <property type="entry name" value="SIS_GlmS_GlmD_2"/>
    <property type="match status" value="1"/>
</dbReference>
<dbReference type="SUPFAM" id="SSF53697">
    <property type="entry name" value="SIS domain"/>
    <property type="match status" value="1"/>
</dbReference>
<keyword evidence="5 10" id="KW-0963">Cytoplasm</keyword>
<dbReference type="EC" id="2.6.1.16" evidence="3 10"/>
<evidence type="ECO:0000256" key="3">
    <source>
        <dbReference type="ARBA" id="ARBA00012916"/>
    </source>
</evidence>
<evidence type="ECO:0000256" key="10">
    <source>
        <dbReference type="HAMAP-Rule" id="MF_00164"/>
    </source>
</evidence>
<dbReference type="GO" id="GO:0006002">
    <property type="term" value="P:fructose 6-phosphate metabolic process"/>
    <property type="evidence" value="ECO:0007669"/>
    <property type="project" value="TreeGrafter"/>
</dbReference>
<reference evidence="11 12" key="1">
    <citation type="journal article" date="2019" name="Int. J. Syst. Evol. Microbiol.">
        <title>Capsulimonas corticalis gen. nov., sp. nov., an aerobic capsulated bacterium, of a novel bacterial order, Capsulimonadales ord. nov., of the class Armatimonadia of the phylum Armatimonadetes.</title>
        <authorList>
            <person name="Li J."/>
            <person name="Kudo C."/>
            <person name="Tonouchi A."/>
        </authorList>
    </citation>
    <scope>NUCLEOTIDE SEQUENCE [LARGE SCALE GENOMIC DNA]</scope>
    <source>
        <strain evidence="11 12">AX-7</strain>
    </source>
</reference>
<dbReference type="InterPro" id="IPR001347">
    <property type="entry name" value="SIS_dom"/>
</dbReference>
<dbReference type="Proteomes" id="UP000287394">
    <property type="component" value="Chromosome"/>
</dbReference>
<protein>
    <recommendedName>
        <fullName evidence="4 10">Glutamine--fructose-6-phosphate aminotransferase [isomerizing]</fullName>
        <ecNumber evidence="3 10">2.6.1.16</ecNumber>
    </recommendedName>
    <alternativeName>
        <fullName evidence="10">D-fructose-6-phosphate amidotransferase</fullName>
    </alternativeName>
    <alternativeName>
        <fullName evidence="10">GFAT</fullName>
    </alternativeName>
    <alternativeName>
        <fullName evidence="10">Glucosamine-6-phosphate synthase</fullName>
    </alternativeName>
    <alternativeName>
        <fullName evidence="10">Hexosephosphate aminotransferase</fullName>
    </alternativeName>
    <alternativeName>
        <fullName evidence="10">L-glutamine--D-fructose-6-phosphate amidotransferase</fullName>
    </alternativeName>
</protein>
<dbReference type="AlphaFoldDB" id="A0A402CSN2"/>
<dbReference type="PROSITE" id="PS51464">
    <property type="entry name" value="SIS"/>
    <property type="match status" value="2"/>
</dbReference>
<evidence type="ECO:0000256" key="4">
    <source>
        <dbReference type="ARBA" id="ARBA00016090"/>
    </source>
</evidence>
<evidence type="ECO:0000313" key="11">
    <source>
        <dbReference type="EMBL" id="BDI31017.1"/>
    </source>
</evidence>
<dbReference type="GO" id="GO:0005829">
    <property type="term" value="C:cytosol"/>
    <property type="evidence" value="ECO:0007669"/>
    <property type="project" value="TreeGrafter"/>
</dbReference>
<dbReference type="Gene3D" id="3.40.50.10490">
    <property type="entry name" value="Glucose-6-phosphate isomerase like protein, domain 1"/>
    <property type="match status" value="2"/>
</dbReference>
<dbReference type="NCBIfam" id="NF001484">
    <property type="entry name" value="PRK00331.1"/>
    <property type="match status" value="1"/>
</dbReference>
<dbReference type="InterPro" id="IPR047084">
    <property type="entry name" value="GFAT_N"/>
</dbReference>
<evidence type="ECO:0000256" key="8">
    <source>
        <dbReference type="ARBA" id="ARBA00022737"/>
    </source>
</evidence>
<dbReference type="GO" id="GO:0004360">
    <property type="term" value="F:glutamine-fructose-6-phosphate transaminase (isomerizing) activity"/>
    <property type="evidence" value="ECO:0007669"/>
    <property type="project" value="UniProtKB-UniRule"/>
</dbReference>
<dbReference type="InterPro" id="IPR046348">
    <property type="entry name" value="SIS_dom_sf"/>
</dbReference>
<keyword evidence="8" id="KW-0677">Repeat</keyword>
<organism evidence="11 12">
    <name type="scientific">Capsulimonas corticalis</name>
    <dbReference type="NCBI Taxonomy" id="2219043"/>
    <lineage>
        <taxon>Bacteria</taxon>
        <taxon>Bacillati</taxon>
        <taxon>Armatimonadota</taxon>
        <taxon>Armatimonadia</taxon>
        <taxon>Capsulimonadales</taxon>
        <taxon>Capsulimonadaceae</taxon>
        <taxon>Capsulimonas</taxon>
    </lineage>
</organism>
<evidence type="ECO:0000256" key="5">
    <source>
        <dbReference type="ARBA" id="ARBA00022490"/>
    </source>
</evidence>
<dbReference type="KEGG" id="ccot:CCAX7_30680"/>
<evidence type="ECO:0000256" key="9">
    <source>
        <dbReference type="ARBA" id="ARBA00022962"/>
    </source>
</evidence>
<keyword evidence="12" id="KW-1185">Reference proteome</keyword>
<keyword evidence="7 10" id="KW-0808">Transferase</keyword>
<dbReference type="GO" id="GO:0046349">
    <property type="term" value="P:amino sugar biosynthetic process"/>
    <property type="evidence" value="ECO:0007669"/>
    <property type="project" value="UniProtKB-ARBA"/>
</dbReference>
<dbReference type="PANTHER" id="PTHR10937:SF0">
    <property type="entry name" value="GLUTAMINE--FRUCTOSE-6-PHOSPHATE TRANSAMINASE (ISOMERIZING)"/>
    <property type="match status" value="1"/>
</dbReference>
<dbReference type="CDD" id="cd05008">
    <property type="entry name" value="SIS_GlmS_GlmD_1"/>
    <property type="match status" value="1"/>
</dbReference>
<dbReference type="InterPro" id="IPR029055">
    <property type="entry name" value="Ntn_hydrolases_N"/>
</dbReference>
<keyword evidence="6 10" id="KW-0032">Aminotransferase</keyword>
<feature type="active site" description="Nucleophile; for GATase activity" evidence="10">
    <location>
        <position position="2"/>
    </location>
</feature>
<dbReference type="SUPFAM" id="SSF56235">
    <property type="entry name" value="N-terminal nucleophile aminohydrolases (Ntn hydrolases)"/>
    <property type="match status" value="1"/>
</dbReference>
<dbReference type="InterPro" id="IPR017932">
    <property type="entry name" value="GATase_2_dom"/>
</dbReference>
<evidence type="ECO:0000256" key="2">
    <source>
        <dbReference type="ARBA" id="ARBA00004496"/>
    </source>
</evidence>
<evidence type="ECO:0000256" key="6">
    <source>
        <dbReference type="ARBA" id="ARBA00022576"/>
    </source>
</evidence>
<dbReference type="HAMAP" id="MF_00164">
    <property type="entry name" value="GlmS"/>
    <property type="match status" value="1"/>
</dbReference>
<proteinExistence type="inferred from homology"/>
<feature type="active site" description="For Fru-6P isomerization activity" evidence="10">
    <location>
        <position position="610"/>
    </location>
</feature>
<sequence>MCGITGYVGGREGSVRLVLDNLKRLEYRGYDSAGVAVVAPNSPTVTVLKKAGKLSNLMNSLGDLGASSGAAIAHTRWATHGRPNDGNAHPHTDCSGRIALIHNGIIENYLDLKEQLLAEGHTFSSDTDTEVLVHLVEERLKTSNGSLEAALRSALASVTGAYSICVVSEMEPDVIYAAKTASPLIIGLGEGENFLASDIPAVMEYTRRVLVLEDGDFVKITPDQVTITTLEGELLQRDVFAVTWDVSTASKGGYDHFMLKEIHEQPQTIRDTLRGRVSDTNQVMFPELKLSREQLLNFNRIVIVACGTAYHAGMVAKHFYEALLRRPVEVSVASEFRYSDPIVDQHTLAIIISQSGETADTLAALREAKVKGATTLAVVNVVGSSIARESDEVIYTYAGPEISVASTKAYTTQLIALYLVGLYIAEQENRLGPTVVAGYVELLKALPAQVAQVLKLGPEIKELAQGLSKSSSFFFLGRGFDYAVAMEAALKLKEVSYIHAEAYAAGEMKHGPLALVEPGVTVVCFATQSALYDKMLSNVKEITARDGGAVALVKDGDEGLDTRSVDSVLRIPSTHDWFMPILAIVPMQMLAYYIAAALGREIDQPRNLAKSVTVE</sequence>
<dbReference type="GO" id="GO:0005975">
    <property type="term" value="P:carbohydrate metabolic process"/>
    <property type="evidence" value="ECO:0007669"/>
    <property type="project" value="UniProtKB-UniRule"/>
</dbReference>
<gene>
    <name evidence="10" type="primary">glmS</name>
    <name evidence="11" type="ORF">CCAX7_30680</name>
</gene>
<comment type="subcellular location">
    <subcellularLocation>
        <location evidence="2 10">Cytoplasm</location>
    </subcellularLocation>
</comment>
<dbReference type="GO" id="GO:0006487">
    <property type="term" value="P:protein N-linked glycosylation"/>
    <property type="evidence" value="ECO:0007669"/>
    <property type="project" value="TreeGrafter"/>
</dbReference>
<dbReference type="EMBL" id="AP025739">
    <property type="protein sequence ID" value="BDI31017.1"/>
    <property type="molecule type" value="Genomic_DNA"/>
</dbReference>
<dbReference type="PROSITE" id="PS51278">
    <property type="entry name" value="GATASE_TYPE_2"/>
    <property type="match status" value="1"/>
</dbReference>
<name>A0A402CSN2_9BACT</name>
<dbReference type="FunFam" id="3.60.20.10:FF:000006">
    <property type="entry name" value="Glutamine--fructose-6-phosphate aminotransferase [isomerizing]"/>
    <property type="match status" value="1"/>
</dbReference>
<dbReference type="Pfam" id="PF13522">
    <property type="entry name" value="GATase_6"/>
    <property type="match status" value="1"/>
</dbReference>
<accession>A0A402CSN2</accession>